<protein>
    <submittedName>
        <fullName evidence="2">Uncharacterized protein</fullName>
    </submittedName>
</protein>
<comment type="caution">
    <text evidence="2">The sequence shown here is derived from an EMBL/GenBank/DDBJ whole genome shotgun (WGS) entry which is preliminary data.</text>
</comment>
<feature type="region of interest" description="Disordered" evidence="1">
    <location>
        <begin position="1"/>
        <end position="34"/>
    </location>
</feature>
<dbReference type="AlphaFoldDB" id="A0A177HP01"/>
<evidence type="ECO:0000256" key="1">
    <source>
        <dbReference type="SAM" id="MobiDB-lite"/>
    </source>
</evidence>
<dbReference type="PATRIC" id="fig|1716141.3.peg.4600"/>
<reference evidence="2 3" key="1">
    <citation type="submission" date="2015-12" db="EMBL/GenBank/DDBJ databases">
        <title>Genome sequence of Streptomyces sp. G25.</title>
        <authorList>
            <person name="Poehlein A."/>
            <person name="Roettig A."/>
            <person name="Hiessl S."/>
            <person name="Hauschild P."/>
            <person name="Schauer J."/>
            <person name="Madkour M.H."/>
            <person name="Al-Ansari A.M."/>
            <person name="Almakishah N.H."/>
            <person name="Steinbuechel A."/>
            <person name="Daniel R."/>
        </authorList>
    </citation>
    <scope>NUCLEOTIDE SEQUENCE [LARGE SCALE GENOMIC DNA]</scope>
    <source>
        <strain evidence="3">G25(2015)</strain>
    </source>
</reference>
<feature type="compositionally biased region" description="Basic residues" evidence="1">
    <location>
        <begin position="1"/>
        <end position="25"/>
    </location>
</feature>
<gene>
    <name evidence="2" type="ORF">STSP_43720</name>
</gene>
<sequence>MRKSPQRRGRLLRHHWPKKALRPRGLRRDRGTAGGPGSLRHGLAAIAAVLVLVGGGIWAGATLLNRPDDKTPKTGAVRPYGDEVGLTRDGDSCATMSKMVDVQSFALIPSEAGWDTSVRNTACIIFGNTVGLYGPVGDYRKSATHHTSCRAWAT</sequence>
<dbReference type="Proteomes" id="UP000077381">
    <property type="component" value="Unassembled WGS sequence"/>
</dbReference>
<accession>A0A177HP01</accession>
<evidence type="ECO:0000313" key="3">
    <source>
        <dbReference type="Proteomes" id="UP000077381"/>
    </source>
</evidence>
<dbReference type="EMBL" id="LOHS01000092">
    <property type="protein sequence ID" value="OAH12339.1"/>
    <property type="molecule type" value="Genomic_DNA"/>
</dbReference>
<organism evidence="2 3">
    <name type="scientific">Streptomyces jeddahensis</name>
    <dbReference type="NCBI Taxonomy" id="1716141"/>
    <lineage>
        <taxon>Bacteria</taxon>
        <taxon>Bacillati</taxon>
        <taxon>Actinomycetota</taxon>
        <taxon>Actinomycetes</taxon>
        <taxon>Kitasatosporales</taxon>
        <taxon>Streptomycetaceae</taxon>
        <taxon>Streptomyces</taxon>
    </lineage>
</organism>
<dbReference type="STRING" id="1716141.STSP_43720"/>
<proteinExistence type="predicted"/>
<name>A0A177HP01_9ACTN</name>
<keyword evidence="3" id="KW-1185">Reference proteome</keyword>
<evidence type="ECO:0000313" key="2">
    <source>
        <dbReference type="EMBL" id="OAH12339.1"/>
    </source>
</evidence>